<dbReference type="AlphaFoldDB" id="A0AAJ7SX56"/>
<organism evidence="1 2">
    <name type="scientific">Petromyzon marinus</name>
    <name type="common">Sea lamprey</name>
    <dbReference type="NCBI Taxonomy" id="7757"/>
    <lineage>
        <taxon>Eukaryota</taxon>
        <taxon>Metazoa</taxon>
        <taxon>Chordata</taxon>
        <taxon>Craniata</taxon>
        <taxon>Vertebrata</taxon>
        <taxon>Cyclostomata</taxon>
        <taxon>Hyperoartia</taxon>
        <taxon>Petromyzontiformes</taxon>
        <taxon>Petromyzontidae</taxon>
        <taxon>Petromyzon</taxon>
    </lineage>
</organism>
<evidence type="ECO:0000313" key="1">
    <source>
        <dbReference type="Proteomes" id="UP001318040"/>
    </source>
</evidence>
<dbReference type="KEGG" id="pmrn:116940919"/>
<dbReference type="SUPFAM" id="SSF47266">
    <property type="entry name" value="4-helical cytokines"/>
    <property type="match status" value="1"/>
</dbReference>
<reference evidence="2" key="1">
    <citation type="submission" date="2025-08" db="UniProtKB">
        <authorList>
            <consortium name="RefSeq"/>
        </authorList>
    </citation>
    <scope>IDENTIFICATION</scope>
    <source>
        <tissue evidence="2">Sperm</tissue>
    </source>
</reference>
<protein>
    <submittedName>
        <fullName evidence="2">Uncharacterized protein LOC116940919</fullName>
    </submittedName>
</protein>
<dbReference type="RefSeq" id="XP_032807190.1">
    <property type="nucleotide sequence ID" value="XM_032951299.1"/>
</dbReference>
<accession>A0AAJ7SX56</accession>
<keyword evidence="1" id="KW-1185">Reference proteome</keyword>
<gene>
    <name evidence="2" type="primary">LOC116940919</name>
</gene>
<sequence>MIPTAPASAVHAASLRMLRGLQALTVTMTVMSTMRMGTHGRAVPPPPLGTGEPRLQPLLLNVAEKLLTDSQTALNDYMQEVMPPCRAQSGCEELLGKEFPAMLPTNVNNCSQAALNTSHDLCMKNIWRNLKIFEMYLQLITENSGRQLRLKHVNTDMKHLMNLIHSQFGLEEQQDIHDLKVTAENLEELMGTWSKKVFTARVLHLFIHQIEVVVRTFLMMNTAI</sequence>
<evidence type="ECO:0000313" key="2">
    <source>
        <dbReference type="RefSeq" id="XP_032807190.1"/>
    </source>
</evidence>
<dbReference type="Proteomes" id="UP001318040">
    <property type="component" value="Chromosome 10"/>
</dbReference>
<dbReference type="GeneID" id="116940919"/>
<dbReference type="Gene3D" id="1.20.1250.10">
    <property type="match status" value="1"/>
</dbReference>
<proteinExistence type="predicted"/>
<dbReference type="InterPro" id="IPR009079">
    <property type="entry name" value="4_helix_cytokine-like_core"/>
</dbReference>
<name>A0AAJ7SX56_PETMA</name>